<gene>
    <name evidence="6" type="ORF">CYMTET_56764</name>
</gene>
<accession>A0AAE0BBF6</accession>
<evidence type="ECO:0000256" key="1">
    <source>
        <dbReference type="ARBA" id="ARBA00022741"/>
    </source>
</evidence>
<dbReference type="PROSITE" id="PS51194">
    <property type="entry name" value="HELICASE_CTER"/>
    <property type="match status" value="1"/>
</dbReference>
<evidence type="ECO:0000313" key="6">
    <source>
        <dbReference type="EMBL" id="KAK3232905.1"/>
    </source>
</evidence>
<dbReference type="CDD" id="cd17917">
    <property type="entry name" value="DEXHc_RHA-like"/>
    <property type="match status" value="1"/>
</dbReference>
<dbReference type="EMBL" id="LGRX02035853">
    <property type="protein sequence ID" value="KAK3232905.1"/>
    <property type="molecule type" value="Genomic_DNA"/>
</dbReference>
<feature type="region of interest" description="Disordered" evidence="3">
    <location>
        <begin position="1385"/>
        <end position="1416"/>
    </location>
</feature>
<dbReference type="InterPro" id="IPR014001">
    <property type="entry name" value="Helicase_ATP-bd"/>
</dbReference>
<comment type="caution">
    <text evidence="6">The sequence shown here is derived from an EMBL/GenBank/DDBJ whole genome shotgun (WGS) entry which is preliminary data.</text>
</comment>
<dbReference type="InterPro" id="IPR007502">
    <property type="entry name" value="Helicase-assoc_dom"/>
</dbReference>
<dbReference type="SMART" id="SM00847">
    <property type="entry name" value="HA2"/>
    <property type="match status" value="1"/>
</dbReference>
<dbReference type="GO" id="GO:0003723">
    <property type="term" value="F:RNA binding"/>
    <property type="evidence" value="ECO:0007669"/>
    <property type="project" value="TreeGrafter"/>
</dbReference>
<dbReference type="SMART" id="SM00487">
    <property type="entry name" value="DEXDc"/>
    <property type="match status" value="1"/>
</dbReference>
<proteinExistence type="predicted"/>
<dbReference type="Gene3D" id="3.40.50.300">
    <property type="entry name" value="P-loop containing nucleotide triphosphate hydrolases"/>
    <property type="match status" value="2"/>
</dbReference>
<feature type="domain" description="Helicase ATP-binding" evidence="4">
    <location>
        <begin position="537"/>
        <end position="718"/>
    </location>
</feature>
<sequence length="1644" mass="179005">MGVKGLMRVVKEHVLREDAPVSVLSSGTRILIDGYSWAFWLLNTSGVGHGAASPVSRHHGGDYTELDEVVRAAVAQMRSADLSPEVWWDGPPTQFKARTMDERNSQRLVESASFYFSFQEGTRLDQLDYPVPALFLEQIRASLEHLCIKQVNCESEADSALARESATTGAVIYGDDSDFLLFRGCRYAPFGGILFPPLPGHPAAAVVLSRRWLANTLKVPESLLVEWAVLLGTDYSLAAHSSRHRLFQFTAIPAEDSVPGEHILLFNSSNDTTQSPLPASLQGCLGGDPLEVLEELQLCLGPHAASTLCSSDDKLQAEIDFTRALYDLVPDGACAELALRELPTSSSELGAEQQLDSFSDIALLFQVARTTGQWPAQSLGHLALHLLAGERQVGDLTNIDVIRETAQSRAMGLVLEGVRRAEAPPQLCWDDVQYADQYQQLCRRLLRAHRHTDADAHPGDEPLRLFHGPSFHSLAHELAGQSEKARSAGEDPAEGRAERLVDGPGPNVRETGGSGRAPQLDAEPAALPIDEHEQRILEHVARHRVTIICGETGCGKSSRVPEMLWRHARQRHGGGASASRCDPHIFVSQPRRIAAVTLAERVRARLGKKLVGVRLGHGVKDEDAATRLWYCTAGYLVQLAAHLPEEANSARNHGVFARLTHLVIDEVHERSIDTDLLCYWARRLLQRLPHLSLVLMSATLCTEVYQDYFGDLAGEPLFVGVRRFPLQITYLAGLAADPALAQLPSAVLDPMLKQASDVAGLLPASAADITDAKFEVSQRKLAFQLARAICSPGHSVLIFVSGISDIDAIAGMFEEISAHKGGAPPHNVIAIHSEIPFEDQLEAFNGTRGAADRLPRIVIATNAAESSITLPDCDHVICLGTEKAVEYDEQRHRVTLVPRWISRASATQRAGRTARVAPGSVWRLYSESLHASMPEFAPSEMQETPLDHIVLQLRSSLQRPVIPVLADVIDPPDVTSIGHAFASLHAMDFITEANDAGDLTPDGGVAAHLGVDLLVAKVVLYGARLGVADDAVRVAAALAQSQTPFQRTSRHVHSAKESQDILWTTLLGQEHFDAGLHSAPLMLCRVLAWWRSGPSSRRSRKECEAYGLVQRRVHQLDRTAHSLERQLGEFTRPARGATGVAKDLLHRPRDVGLLRLALVWAFRHQLVRMRVEGAPDTRPEHLELEILCVRERLKHHQLADLIGEEGTGFKLLEVGSTFLCVELTPECPSPELSAVCGVLGGDHLKAVPLRMASTFLGAGAMALSEGGVDEPFVTAFLEDLPGVGDISKVELECGDQFLVFQLNPAVWASRRHRRKMAETHQRHRAFVWVHVDAPRRLRVEYRHAPLLEASLGGLFTQARFEVVAETYQPEVQVVSFPLPPAPEFARTDDHSRGRIGASCRDSEGGTAGAPEGGSGGGTAVQIAPLLENIPFGVRFLAHCQSARKDGICVPACYEEGAPGPSAAEVSTDAMPETSFKILAGLPRLTWSLCGTGWCKQFPAGQCEKVLLRSGTLVAHSSDVDPENFGNTQYGVGASCMVIGHKRNIAVVDLVTLLPPGNAWISAALACIGHPESCDVLNEEQNAHAADVWHCLRSMQGCQDRVPRVNAMSHGGRTIDAASHQMQDALTRLFDSMHVPLARMCHLGT</sequence>
<dbReference type="Gene3D" id="1.20.120.1080">
    <property type="match status" value="1"/>
</dbReference>
<feature type="compositionally biased region" description="Basic and acidic residues" evidence="3">
    <location>
        <begin position="483"/>
        <end position="501"/>
    </location>
</feature>
<dbReference type="InterPro" id="IPR027417">
    <property type="entry name" value="P-loop_NTPase"/>
</dbReference>
<dbReference type="GO" id="GO:0004386">
    <property type="term" value="F:helicase activity"/>
    <property type="evidence" value="ECO:0007669"/>
    <property type="project" value="TreeGrafter"/>
</dbReference>
<dbReference type="SMART" id="SM00490">
    <property type="entry name" value="HELICc"/>
    <property type="match status" value="1"/>
</dbReference>
<name>A0AAE0BBF6_9CHLO</name>
<dbReference type="SUPFAM" id="SSF88723">
    <property type="entry name" value="PIN domain-like"/>
    <property type="match status" value="1"/>
</dbReference>
<evidence type="ECO:0000259" key="4">
    <source>
        <dbReference type="PROSITE" id="PS51192"/>
    </source>
</evidence>
<evidence type="ECO:0000259" key="5">
    <source>
        <dbReference type="PROSITE" id="PS51194"/>
    </source>
</evidence>
<dbReference type="PANTHER" id="PTHR18934:SF145">
    <property type="entry name" value="ATP-DEPENDENT RNA HELICASE DHX57-RELATED"/>
    <property type="match status" value="1"/>
</dbReference>
<dbReference type="Pfam" id="PF00270">
    <property type="entry name" value="DEAD"/>
    <property type="match status" value="1"/>
</dbReference>
<feature type="domain" description="Helicase C-terminal" evidence="5">
    <location>
        <begin position="784"/>
        <end position="957"/>
    </location>
</feature>
<dbReference type="InterPro" id="IPR029060">
    <property type="entry name" value="PIN-like_dom_sf"/>
</dbReference>
<evidence type="ECO:0000256" key="2">
    <source>
        <dbReference type="ARBA" id="ARBA00022840"/>
    </source>
</evidence>
<evidence type="ECO:0000256" key="3">
    <source>
        <dbReference type="SAM" id="MobiDB-lite"/>
    </source>
</evidence>
<organism evidence="6 7">
    <name type="scientific">Cymbomonas tetramitiformis</name>
    <dbReference type="NCBI Taxonomy" id="36881"/>
    <lineage>
        <taxon>Eukaryota</taxon>
        <taxon>Viridiplantae</taxon>
        <taxon>Chlorophyta</taxon>
        <taxon>Pyramimonadophyceae</taxon>
        <taxon>Pyramimonadales</taxon>
        <taxon>Pyramimonadaceae</taxon>
        <taxon>Cymbomonas</taxon>
    </lineage>
</organism>
<dbReference type="CDD" id="cd18791">
    <property type="entry name" value="SF2_C_RHA"/>
    <property type="match status" value="1"/>
</dbReference>
<dbReference type="InterPro" id="IPR001650">
    <property type="entry name" value="Helicase_C-like"/>
</dbReference>
<protein>
    <submittedName>
        <fullName evidence="6">Uncharacterized protein</fullName>
    </submittedName>
</protein>
<dbReference type="GO" id="GO:0005524">
    <property type="term" value="F:ATP binding"/>
    <property type="evidence" value="ECO:0007669"/>
    <property type="project" value="UniProtKB-KW"/>
</dbReference>
<keyword evidence="2" id="KW-0067">ATP-binding</keyword>
<reference evidence="6 7" key="1">
    <citation type="journal article" date="2015" name="Genome Biol. Evol.">
        <title>Comparative Genomics of a Bacterivorous Green Alga Reveals Evolutionary Causalities and Consequences of Phago-Mixotrophic Mode of Nutrition.</title>
        <authorList>
            <person name="Burns J.A."/>
            <person name="Paasch A."/>
            <person name="Narechania A."/>
            <person name="Kim E."/>
        </authorList>
    </citation>
    <scope>NUCLEOTIDE SEQUENCE [LARGE SCALE GENOMIC DNA]</scope>
    <source>
        <strain evidence="6 7">PLY_AMNH</strain>
    </source>
</reference>
<dbReference type="SUPFAM" id="SSF52540">
    <property type="entry name" value="P-loop containing nucleoside triphosphate hydrolases"/>
    <property type="match status" value="1"/>
</dbReference>
<feature type="region of interest" description="Disordered" evidence="3">
    <location>
        <begin position="477"/>
        <end position="520"/>
    </location>
</feature>
<evidence type="ECO:0000313" key="7">
    <source>
        <dbReference type="Proteomes" id="UP001190700"/>
    </source>
</evidence>
<dbReference type="Pfam" id="PF00271">
    <property type="entry name" value="Helicase_C"/>
    <property type="match status" value="1"/>
</dbReference>
<keyword evidence="7" id="KW-1185">Reference proteome</keyword>
<dbReference type="Gene3D" id="3.40.50.1010">
    <property type="entry name" value="5'-nuclease"/>
    <property type="match status" value="1"/>
</dbReference>
<dbReference type="PROSITE" id="PS51192">
    <property type="entry name" value="HELICASE_ATP_BIND_1"/>
    <property type="match status" value="1"/>
</dbReference>
<dbReference type="PANTHER" id="PTHR18934">
    <property type="entry name" value="ATP-DEPENDENT RNA HELICASE"/>
    <property type="match status" value="1"/>
</dbReference>
<dbReference type="InterPro" id="IPR011545">
    <property type="entry name" value="DEAD/DEAH_box_helicase_dom"/>
</dbReference>
<feature type="compositionally biased region" description="Gly residues" evidence="3">
    <location>
        <begin position="1405"/>
        <end position="1416"/>
    </location>
</feature>
<keyword evidence="1" id="KW-0547">Nucleotide-binding</keyword>
<dbReference type="Proteomes" id="UP001190700">
    <property type="component" value="Unassembled WGS sequence"/>
</dbReference>